<proteinExistence type="predicted"/>
<evidence type="ECO:0000313" key="2">
    <source>
        <dbReference type="Proteomes" id="UP000996601"/>
    </source>
</evidence>
<sequence length="94" mass="10665">MTDIRKHGFESDTQWREYLAEIEEAAASSSLIEVQGPAVAQELADLRQQLEVLREQIHARVPPRRPRQDLRAMGAGVLLLLVTAALRPAQRLRR</sequence>
<protein>
    <recommendedName>
        <fullName evidence="3">DUF3618 domain-containing protein</fullName>
    </recommendedName>
</protein>
<organism evidence="1 2">
    <name type="scientific">Shinella lacus</name>
    <dbReference type="NCBI Taxonomy" id="2654216"/>
    <lineage>
        <taxon>Bacteria</taxon>
        <taxon>Pseudomonadati</taxon>
        <taxon>Pseudomonadota</taxon>
        <taxon>Alphaproteobacteria</taxon>
        <taxon>Hyphomicrobiales</taxon>
        <taxon>Rhizobiaceae</taxon>
        <taxon>Shinella</taxon>
    </lineage>
</organism>
<evidence type="ECO:0008006" key="3">
    <source>
        <dbReference type="Google" id="ProtNLM"/>
    </source>
</evidence>
<evidence type="ECO:0000313" key="1">
    <source>
        <dbReference type="EMBL" id="MCQ4634947.1"/>
    </source>
</evidence>
<gene>
    <name evidence="1" type="ORF">GB927_033315</name>
</gene>
<name>A0ABT1RID4_9HYPH</name>
<accession>A0ABT1RID4</accession>
<keyword evidence="2" id="KW-1185">Reference proteome</keyword>
<reference evidence="1" key="1">
    <citation type="submission" date="2021-07" db="EMBL/GenBank/DDBJ databases">
        <title>Shinella sp. nov., a novel member of the genus Shinella from water.</title>
        <authorList>
            <person name="Deng Y."/>
        </authorList>
    </citation>
    <scope>NUCLEOTIDE SEQUENCE</scope>
    <source>
        <strain evidence="1">CPCC 100929</strain>
    </source>
</reference>
<dbReference type="RefSeq" id="WP_256121461.1">
    <property type="nucleotide sequence ID" value="NZ_WHSB02000028.1"/>
</dbReference>
<dbReference type="EMBL" id="WHSB02000028">
    <property type="protein sequence ID" value="MCQ4634947.1"/>
    <property type="molecule type" value="Genomic_DNA"/>
</dbReference>
<comment type="caution">
    <text evidence="1">The sequence shown here is derived from an EMBL/GenBank/DDBJ whole genome shotgun (WGS) entry which is preliminary data.</text>
</comment>
<dbReference type="Proteomes" id="UP000996601">
    <property type="component" value="Unassembled WGS sequence"/>
</dbReference>